<evidence type="ECO:0000313" key="2">
    <source>
        <dbReference type="Proteomes" id="UP000051952"/>
    </source>
</evidence>
<dbReference type="VEuPathDB" id="TriTrypDB:BSAL_47855"/>
<keyword evidence="2" id="KW-1185">Reference proteome</keyword>
<dbReference type="SUPFAM" id="SSF51445">
    <property type="entry name" value="(Trans)glycosidases"/>
    <property type="match status" value="1"/>
</dbReference>
<dbReference type="Proteomes" id="UP000051952">
    <property type="component" value="Unassembled WGS sequence"/>
</dbReference>
<dbReference type="EMBL" id="CYKH01002240">
    <property type="protein sequence ID" value="CUG94372.1"/>
    <property type="molecule type" value="Genomic_DNA"/>
</dbReference>
<evidence type="ECO:0008006" key="3">
    <source>
        <dbReference type="Google" id="ProtNLM"/>
    </source>
</evidence>
<name>A0A0S4JZ32_BODSA</name>
<protein>
    <recommendedName>
        <fullName evidence="3">GH18 domain-containing protein</fullName>
    </recommendedName>
</protein>
<dbReference type="Gene3D" id="3.20.20.80">
    <property type="entry name" value="Glycosidases"/>
    <property type="match status" value="1"/>
</dbReference>
<proteinExistence type="predicted"/>
<organism evidence="1 2">
    <name type="scientific">Bodo saltans</name>
    <name type="common">Flagellated protozoan</name>
    <dbReference type="NCBI Taxonomy" id="75058"/>
    <lineage>
        <taxon>Eukaryota</taxon>
        <taxon>Discoba</taxon>
        <taxon>Euglenozoa</taxon>
        <taxon>Kinetoplastea</taxon>
        <taxon>Metakinetoplastina</taxon>
        <taxon>Eubodonida</taxon>
        <taxon>Bodonidae</taxon>
        <taxon>Bodo</taxon>
    </lineage>
</organism>
<dbReference type="AlphaFoldDB" id="A0A0S4JZ32"/>
<dbReference type="OrthoDB" id="15244at2759"/>
<dbReference type="InterPro" id="IPR017853">
    <property type="entry name" value="GH"/>
</dbReference>
<dbReference type="OMA" id="RCDENIQ"/>
<gene>
    <name evidence="1" type="ORF">BSAL_47855</name>
</gene>
<accession>A0A0S4JZ32</accession>
<evidence type="ECO:0000313" key="1">
    <source>
        <dbReference type="EMBL" id="CUG94372.1"/>
    </source>
</evidence>
<sequence>MFASAWSHYSREQYNLHRITPYFRTRMSTPTFVLLVASLVLLSGEVSSLQVCSPPLDLLPPSMIMPWFCTQRCGFNVSQIVQHVDQAATLATHDVSALNTIAFERYNLGPNSTLLLNPDLFDINKYILSNATFAATFPRRIAMVSSYPYPPQFLDWMRQLFDNPEPFLSAVVGDIVKHNIAGLNIDFEPTSGNATNEDATRYAAFLNILRERLENRGKVLTVAGATWTPIWNLTLIAQALSGSESSSSANNTIGYFTSMNTYTYDNSSFQRELDVNMQEFGTYGSLKSLVVGLETWPSQFTVAELEFHFQLLAQNNVCRIAIWDMPLTSTMIPFLANFSKRCSQ</sequence>
<reference evidence="2" key="1">
    <citation type="submission" date="2015-09" db="EMBL/GenBank/DDBJ databases">
        <authorList>
            <consortium name="Pathogen Informatics"/>
        </authorList>
    </citation>
    <scope>NUCLEOTIDE SEQUENCE [LARGE SCALE GENOMIC DNA]</scope>
    <source>
        <strain evidence="2">Lake Konstanz</strain>
    </source>
</reference>